<dbReference type="Proteomes" id="UP001199750">
    <property type="component" value="Unassembled WGS sequence"/>
</dbReference>
<protein>
    <submittedName>
        <fullName evidence="7">LptF/LptG family permease</fullName>
    </submittedName>
    <submittedName>
        <fullName evidence="9">YjgP/YjgQ family permease</fullName>
    </submittedName>
</protein>
<keyword evidence="4 6" id="KW-1133">Transmembrane helix</keyword>
<evidence type="ECO:0000313" key="9">
    <source>
        <dbReference type="EMBL" id="RGU57866.1"/>
    </source>
</evidence>
<dbReference type="InterPro" id="IPR005495">
    <property type="entry name" value="LptG/LptF_permease"/>
</dbReference>
<dbReference type="EMBL" id="JAKNDN010000021">
    <property type="protein sequence ID" value="MCG4960494.1"/>
    <property type="molecule type" value="Genomic_DNA"/>
</dbReference>
<evidence type="ECO:0000256" key="3">
    <source>
        <dbReference type="ARBA" id="ARBA00022692"/>
    </source>
</evidence>
<evidence type="ECO:0000256" key="1">
    <source>
        <dbReference type="ARBA" id="ARBA00004651"/>
    </source>
</evidence>
<feature type="transmembrane region" description="Helical" evidence="6">
    <location>
        <begin position="307"/>
        <end position="329"/>
    </location>
</feature>
<reference evidence="9 10" key="1">
    <citation type="submission" date="2018-08" db="EMBL/GenBank/DDBJ databases">
        <title>A genome reference for cultivated species of the human gut microbiota.</title>
        <authorList>
            <person name="Zou Y."/>
            <person name="Xue W."/>
            <person name="Luo G."/>
        </authorList>
    </citation>
    <scope>NUCLEOTIDE SEQUENCE [LARGE SCALE GENOMIC DNA]</scope>
    <source>
        <strain evidence="9 10">AF16-14</strain>
    </source>
</reference>
<evidence type="ECO:0000256" key="4">
    <source>
        <dbReference type="ARBA" id="ARBA00022989"/>
    </source>
</evidence>
<accession>A0A1Y3YJ52</accession>
<comment type="caution">
    <text evidence="9">The sequence shown here is derived from an EMBL/GenBank/DDBJ whole genome shotgun (WGS) entry which is preliminary data.</text>
</comment>
<feature type="transmembrane region" description="Helical" evidence="6">
    <location>
        <begin position="100"/>
        <end position="123"/>
    </location>
</feature>
<name>A0A1Y3YJ52_9BACT</name>
<evidence type="ECO:0000256" key="5">
    <source>
        <dbReference type="ARBA" id="ARBA00023136"/>
    </source>
</evidence>
<dbReference type="GO" id="GO:0015920">
    <property type="term" value="P:lipopolysaccharide transport"/>
    <property type="evidence" value="ECO:0007669"/>
    <property type="project" value="TreeGrafter"/>
</dbReference>
<dbReference type="Proteomes" id="UP001212263">
    <property type="component" value="Unassembled WGS sequence"/>
</dbReference>
<sequence length="359" mass="41557">MKKLDLYIIRKFLGTFFFSLVLILCIVVVFDLSEKLEKFLENEAPVKAIVFDYYKNFIPYFANVFSSLFTFISVIFFTSKMAYDSEIIAILSTGISFRRFLFPYLMSATVIAILSFLLGAFIIPNANEKRIEFEKQYMGKRYANKEQNIHRQIAPGTYIYMSSYSVASNVGYDFSIENFRGDTLINKLTSSRITWDKENKKWVIHNWKLREIEGDKETYTTGQKLDTVMAFQPSEFSENPKKIREQLTFPELDRYIDRMKMRGSSNVIEFQIEKYKMIANAFATFILTFIGVSISSRKIRGGMGLHLGIGLLISFSYILFMQFSTVFATNGNMNPLLAVWLPNILFAIIGVFVYRTAPK</sequence>
<gene>
    <name evidence="9" type="ORF">DWW57_05080</name>
    <name evidence="7" type="ORF">L0P03_11650</name>
    <name evidence="8" type="ORF">PN645_00790</name>
</gene>
<dbReference type="EMBL" id="QRYC01000004">
    <property type="protein sequence ID" value="RGU57866.1"/>
    <property type="molecule type" value="Genomic_DNA"/>
</dbReference>
<reference evidence="8" key="3">
    <citation type="submission" date="2023-01" db="EMBL/GenBank/DDBJ databases">
        <title>Human gut microbiome strain richness.</title>
        <authorList>
            <person name="Chen-Liaw A."/>
        </authorList>
    </citation>
    <scope>NUCLEOTIDE SEQUENCE</scope>
    <source>
        <strain evidence="8">RTP21484st1_B7_RTP21484_190118</strain>
    </source>
</reference>
<dbReference type="AlphaFoldDB" id="A0A1Y3YJ52"/>
<keyword evidence="2" id="KW-1003">Cell membrane</keyword>
<organism evidence="9 10">
    <name type="scientific">Odoribacter splanchnicus</name>
    <dbReference type="NCBI Taxonomy" id="28118"/>
    <lineage>
        <taxon>Bacteria</taxon>
        <taxon>Pseudomonadati</taxon>
        <taxon>Bacteroidota</taxon>
        <taxon>Bacteroidia</taxon>
        <taxon>Bacteroidales</taxon>
        <taxon>Odoribacteraceae</taxon>
        <taxon>Odoribacter</taxon>
    </lineage>
</organism>
<feature type="transmembrane region" description="Helical" evidence="6">
    <location>
        <begin position="57"/>
        <end position="79"/>
    </location>
</feature>
<dbReference type="PANTHER" id="PTHR33529:SF8">
    <property type="entry name" value="PERMEASE, YJGP_YJGQ FAMILY"/>
    <property type="match status" value="1"/>
</dbReference>
<proteinExistence type="predicted"/>
<keyword evidence="3 6" id="KW-0812">Transmembrane</keyword>
<feature type="transmembrane region" description="Helical" evidence="6">
    <location>
        <begin position="277"/>
        <end position="295"/>
    </location>
</feature>
<dbReference type="EMBL" id="JAQMRD010000001">
    <property type="protein sequence ID" value="MDB9221537.1"/>
    <property type="molecule type" value="Genomic_DNA"/>
</dbReference>
<evidence type="ECO:0000313" key="10">
    <source>
        <dbReference type="Proteomes" id="UP000284243"/>
    </source>
</evidence>
<evidence type="ECO:0000256" key="6">
    <source>
        <dbReference type="SAM" id="Phobius"/>
    </source>
</evidence>
<comment type="subcellular location">
    <subcellularLocation>
        <location evidence="1">Cell membrane</location>
        <topology evidence="1">Multi-pass membrane protein</topology>
    </subcellularLocation>
</comment>
<evidence type="ECO:0000256" key="2">
    <source>
        <dbReference type="ARBA" id="ARBA00022475"/>
    </source>
</evidence>
<evidence type="ECO:0000313" key="8">
    <source>
        <dbReference type="EMBL" id="MDB9221537.1"/>
    </source>
</evidence>
<reference evidence="7" key="2">
    <citation type="submission" date="2022-01" db="EMBL/GenBank/DDBJ databases">
        <title>Collection of gut derived symbiotic bacterial strains cultured from healthy donors.</title>
        <authorList>
            <person name="Lin H."/>
            <person name="Kohout C."/>
            <person name="Waligurski E."/>
            <person name="Pamer E.G."/>
        </authorList>
    </citation>
    <scope>NUCLEOTIDE SEQUENCE</scope>
    <source>
        <strain evidence="7">DFI.1.149</strain>
    </source>
</reference>
<feature type="transmembrane region" description="Helical" evidence="6">
    <location>
        <begin position="12"/>
        <end position="30"/>
    </location>
</feature>
<keyword evidence="5 6" id="KW-0472">Membrane</keyword>
<evidence type="ECO:0000313" key="7">
    <source>
        <dbReference type="EMBL" id="MCG4960494.1"/>
    </source>
</evidence>
<dbReference type="Pfam" id="PF03739">
    <property type="entry name" value="LptF_LptG"/>
    <property type="match status" value="1"/>
</dbReference>
<feature type="transmembrane region" description="Helical" evidence="6">
    <location>
        <begin position="335"/>
        <end position="354"/>
    </location>
</feature>
<dbReference type="PANTHER" id="PTHR33529">
    <property type="entry name" value="SLR0882 PROTEIN-RELATED"/>
    <property type="match status" value="1"/>
</dbReference>
<dbReference type="GO" id="GO:0043190">
    <property type="term" value="C:ATP-binding cassette (ABC) transporter complex"/>
    <property type="evidence" value="ECO:0007669"/>
    <property type="project" value="TreeGrafter"/>
</dbReference>
<dbReference type="RefSeq" id="WP_022159316.1">
    <property type="nucleotide sequence ID" value="NZ_CABJFF010000015.1"/>
</dbReference>
<dbReference type="Proteomes" id="UP000284243">
    <property type="component" value="Unassembled WGS sequence"/>
</dbReference>